<dbReference type="VEuPathDB" id="TriTrypDB:TcIL3000_0_47750"/>
<gene>
    <name evidence="2" type="ORF">TCIL3000_0_47750</name>
</gene>
<keyword evidence="3" id="KW-1185">Reference proteome</keyword>
<comment type="caution">
    <text evidence="2">The sequence shown here is derived from an EMBL/GenBank/DDBJ whole genome shotgun (WGS) entry which is preliminary data.</text>
</comment>
<name>F9WA55_TRYCI</name>
<dbReference type="EMBL" id="CAEQ01001395">
    <property type="protein sequence ID" value="CCD14111.1"/>
    <property type="molecule type" value="Genomic_DNA"/>
</dbReference>
<reference evidence="2 3" key="2">
    <citation type="journal article" date="2012" name="Proc. Natl. Acad. Sci. U.S.A.">
        <title>Antigenic diversity is generated by distinct evolutionary mechanisms in African trypanosome species.</title>
        <authorList>
            <person name="Jackson A.P."/>
            <person name="Berry A."/>
            <person name="Aslett M."/>
            <person name="Allison H.C."/>
            <person name="Burton P."/>
            <person name="Vavrova-Anderson J."/>
            <person name="Brown R."/>
            <person name="Browne H."/>
            <person name="Corton N."/>
            <person name="Hauser H."/>
            <person name="Gamble J."/>
            <person name="Gilderthorp R."/>
            <person name="Marcello L."/>
            <person name="McQuillan J."/>
            <person name="Otto T.D."/>
            <person name="Quail M.A."/>
            <person name="Sanders M.J."/>
            <person name="van Tonder A."/>
            <person name="Ginger M.L."/>
            <person name="Field M.C."/>
            <person name="Barry J.D."/>
            <person name="Hertz-Fowler C."/>
            <person name="Berriman M."/>
        </authorList>
    </citation>
    <scope>NUCLEOTIDE SEQUENCE [LARGE SCALE GENOMIC DNA]</scope>
    <source>
        <strain evidence="2 3">IL3000</strain>
    </source>
</reference>
<dbReference type="AlphaFoldDB" id="F9WA55"/>
<feature type="transmembrane region" description="Helical" evidence="1">
    <location>
        <begin position="61"/>
        <end position="84"/>
    </location>
</feature>
<reference evidence="3" key="1">
    <citation type="submission" date="2011-07" db="EMBL/GenBank/DDBJ databases">
        <title>Divergent evolution of antigenic variation in African trypanosomes.</title>
        <authorList>
            <person name="Jackson A.P."/>
            <person name="Berry A."/>
            <person name="Allison H.C."/>
            <person name="Burton P."/>
            <person name="Anderson J."/>
            <person name="Aslett M."/>
            <person name="Brown R."/>
            <person name="Corton N."/>
            <person name="Harris D."/>
            <person name="Hauser H."/>
            <person name="Gamble J."/>
            <person name="Gilderthorp R."/>
            <person name="McQuillan J."/>
            <person name="Quail M.A."/>
            <person name="Sanders M."/>
            <person name="Van Tonder A."/>
            <person name="Ginger M.L."/>
            <person name="Donelson J.E."/>
            <person name="Field M.C."/>
            <person name="Barry J.D."/>
            <person name="Berriman M."/>
            <person name="Hertz-Fowler C."/>
        </authorList>
    </citation>
    <scope>NUCLEOTIDE SEQUENCE [LARGE SCALE GENOMIC DNA]</scope>
    <source>
        <strain evidence="3">IL3000</strain>
    </source>
</reference>
<dbReference type="Proteomes" id="UP000000702">
    <property type="component" value="Unassembled WGS sequence"/>
</dbReference>
<proteinExistence type="predicted"/>
<keyword evidence="1" id="KW-0812">Transmembrane</keyword>
<feature type="transmembrane region" description="Helical" evidence="1">
    <location>
        <begin position="157"/>
        <end position="177"/>
    </location>
</feature>
<evidence type="ECO:0000256" key="1">
    <source>
        <dbReference type="SAM" id="Phobius"/>
    </source>
</evidence>
<organism evidence="2 3">
    <name type="scientific">Trypanosoma congolense (strain IL3000)</name>
    <dbReference type="NCBI Taxonomy" id="1068625"/>
    <lineage>
        <taxon>Eukaryota</taxon>
        <taxon>Discoba</taxon>
        <taxon>Euglenozoa</taxon>
        <taxon>Kinetoplastea</taxon>
        <taxon>Metakinetoplastina</taxon>
        <taxon>Trypanosomatida</taxon>
        <taxon>Trypanosomatidae</taxon>
        <taxon>Trypanosoma</taxon>
        <taxon>Nannomonas</taxon>
    </lineage>
</organism>
<evidence type="ECO:0000313" key="2">
    <source>
        <dbReference type="EMBL" id="CCD14111.1"/>
    </source>
</evidence>
<keyword evidence="1" id="KW-0472">Membrane</keyword>
<sequence length="302" mass="33463">MNSDGSEMAVLQDPSSYTRSIRKDSGARWVQGLTPIEPEDGKKLDGPNAGRRRAVYLVNHWLRAPLVFGICHLVIAASIVSGLYRPCVASDSGRRPELLDFPMDESELEKYTAGQAETLMQYAAKVRHVWLVSVPLTLFSLSLSWKIGVSAHNFPSLCGVGVSILSAVATVGQFLVLWTACGVREGGGSVDCNIPFVFYWCHAVMRIGGPLLSVFLCAPVLDNVQNKRLFWKVTLSIPFLCFLAGATYLICNINGKLGASGYRFDVLYWCCCATLLTWTPLLVSCYRQPRFRATYEPKEHRD</sequence>
<feature type="transmembrane region" description="Helical" evidence="1">
    <location>
        <begin position="229"/>
        <end position="250"/>
    </location>
</feature>
<feature type="transmembrane region" description="Helical" evidence="1">
    <location>
        <begin position="128"/>
        <end position="145"/>
    </location>
</feature>
<dbReference type="OMA" id="VSHRWEC"/>
<feature type="transmembrane region" description="Helical" evidence="1">
    <location>
        <begin position="266"/>
        <end position="286"/>
    </location>
</feature>
<feature type="transmembrane region" description="Helical" evidence="1">
    <location>
        <begin position="197"/>
        <end position="217"/>
    </location>
</feature>
<evidence type="ECO:0000313" key="3">
    <source>
        <dbReference type="Proteomes" id="UP000000702"/>
    </source>
</evidence>
<accession>F9WA55</accession>
<keyword evidence="1" id="KW-1133">Transmembrane helix</keyword>
<protein>
    <submittedName>
        <fullName evidence="2">WGS project CAEQ00000000 data, annotated contig 1938</fullName>
    </submittedName>
</protein>